<keyword evidence="2" id="KW-1185">Reference proteome</keyword>
<evidence type="ECO:0000313" key="2">
    <source>
        <dbReference type="Proteomes" id="UP001058461"/>
    </source>
</evidence>
<proteinExistence type="predicted"/>
<name>A0ABY5HM12_9GAMM</name>
<dbReference type="EMBL" id="CP073347">
    <property type="protein sequence ID" value="UTW12633.1"/>
    <property type="molecule type" value="Genomic_DNA"/>
</dbReference>
<dbReference type="RefSeq" id="WP_255854741.1">
    <property type="nucleotide sequence ID" value="NZ_CP073347.1"/>
</dbReference>
<evidence type="ECO:0008006" key="3">
    <source>
        <dbReference type="Google" id="ProtNLM"/>
    </source>
</evidence>
<protein>
    <recommendedName>
        <fullName evidence="3">Beta-barrel porin 2</fullName>
    </recommendedName>
</protein>
<reference evidence="1" key="1">
    <citation type="submission" date="2021-04" db="EMBL/GenBank/DDBJ databases">
        <title>Oceanospirillales bacteria with DddD are important DMSP degraders in coastal seawater.</title>
        <authorList>
            <person name="Liu J."/>
        </authorList>
    </citation>
    <scope>NUCLEOTIDE SEQUENCE</scope>
    <source>
        <strain evidence="1">D13-1</strain>
    </source>
</reference>
<evidence type="ECO:0000313" key="1">
    <source>
        <dbReference type="EMBL" id="UTW12633.1"/>
    </source>
</evidence>
<sequence>MTNGQTVLPGASANLAKLSQGTAASVVIPDSGFIDQQLDSVQALPLQPLGDTLDTALVIGRSSENRYRAGMAWAGKRGHNDVKLSLFRQQTLDQGLDGLWLASLRGELTPTALLQDFDLTAELALVAQDGTSQRTARGSGIRLNLARKPVNGFGYGLALSQFSRGFHPYGSVVTAGERRLAAELGYRPWSGAKLTAGADYMLRDRDGDAPCAEYRTDLSFSSRVFAYLKARLETSSQRALDCATHAGDIDNWTLTLSENAWTGWDINLVADVSQQRLPFTRERRTQSHYRVSAEPDLRLGPRWASIRPQVSLRTVTDTRQERRLQTGLVMDIENHMQNITLYLGYESLSGSGAADDNAGKIKLAYRLDFDA</sequence>
<dbReference type="Proteomes" id="UP001058461">
    <property type="component" value="Chromosome"/>
</dbReference>
<organism evidence="1 2">
    <name type="scientific">Marinobacterium rhizophilum</name>
    <dbReference type="NCBI Taxonomy" id="420402"/>
    <lineage>
        <taxon>Bacteria</taxon>
        <taxon>Pseudomonadati</taxon>
        <taxon>Pseudomonadota</taxon>
        <taxon>Gammaproteobacteria</taxon>
        <taxon>Oceanospirillales</taxon>
        <taxon>Oceanospirillaceae</taxon>
        <taxon>Marinobacterium</taxon>
    </lineage>
</organism>
<gene>
    <name evidence="1" type="ORF">KDW95_02820</name>
</gene>
<accession>A0ABY5HM12</accession>